<evidence type="ECO:0000313" key="7">
    <source>
        <dbReference type="Proteomes" id="UP000069549"/>
    </source>
</evidence>
<name>A0A0Y9W1J7_PLABE</name>
<feature type="compositionally biased region" description="Basic and acidic residues" evidence="1">
    <location>
        <begin position="634"/>
        <end position="654"/>
    </location>
</feature>
<proteinExistence type="predicted"/>
<dbReference type="Proteomes" id="UP000219974">
    <property type="component" value="Chromosome 8"/>
</dbReference>
<dbReference type="OMA" id="INEDNHM"/>
<protein>
    <submittedName>
        <fullName evidence="2">Uncharacterized protein</fullName>
    </submittedName>
</protein>
<dbReference type="EMBL" id="LT608144">
    <property type="protein sequence ID" value="SCM21033.1"/>
    <property type="molecule type" value="Genomic_DNA"/>
</dbReference>
<gene>
    <name evidence="2" type="ORF">PBK173_000156500</name>
    <name evidence="4" type="ORF">PBNK65E_000149400</name>
    <name evidence="3" type="ORF">PBNK65NY_000148700</name>
    <name evidence="6" type="ORF">PBSP11A_000148700</name>
    <name evidence="5" type="ORF">PBSP11RLL_000148700</name>
</gene>
<reference evidence="2 7" key="1">
    <citation type="submission" date="2016-02" db="EMBL/GenBank/DDBJ databases">
        <authorList>
            <consortium name="Pathogen Informatics"/>
        </authorList>
    </citation>
    <scope>NUCLEOTIDE SEQUENCE [LARGE SCALE GENOMIC DNA]</scope>
    <source>
        <strain evidence="2 7">K173</strain>
        <strain evidence="3 11">NK65 ny</strain>
        <strain evidence="4 10">NK65e</strain>
        <strain evidence="6 8">SP11 Antwerpcl1</strain>
        <strain evidence="5 9">SP11 RLL</strain>
    </source>
</reference>
<dbReference type="EMBL" id="LT608256">
    <property type="protein sequence ID" value="SCO60804.1"/>
    <property type="molecule type" value="Genomic_DNA"/>
</dbReference>
<dbReference type="VEuPathDB" id="PlasmoDB:PBANKA_0813600"/>
<accession>A0A0Y9W1J7</accession>
<dbReference type="Proteomes" id="UP000069549">
    <property type="component" value="Chromosome 8"/>
</dbReference>
<feature type="region of interest" description="Disordered" evidence="1">
    <location>
        <begin position="675"/>
        <end position="702"/>
    </location>
</feature>
<evidence type="ECO:0000256" key="1">
    <source>
        <dbReference type="SAM" id="MobiDB-lite"/>
    </source>
</evidence>
<evidence type="ECO:0000313" key="10">
    <source>
        <dbReference type="Proteomes" id="UP000220214"/>
    </source>
</evidence>
<feature type="region of interest" description="Disordered" evidence="1">
    <location>
        <begin position="632"/>
        <end position="654"/>
    </location>
</feature>
<evidence type="ECO:0000313" key="5">
    <source>
        <dbReference type="EMBL" id="SCO59615.1"/>
    </source>
</evidence>
<dbReference type="Proteomes" id="UP000219860">
    <property type="component" value="Chromosome 8"/>
</dbReference>
<dbReference type="EMBL" id="LT608272">
    <property type="protein sequence ID" value="SCO59615.1"/>
    <property type="molecule type" value="Genomic_DNA"/>
</dbReference>
<dbReference type="Proteomes" id="UP000220214">
    <property type="component" value="Chromosome 8"/>
</dbReference>
<organism evidence="2 7">
    <name type="scientific">Plasmodium berghei</name>
    <dbReference type="NCBI Taxonomy" id="5821"/>
    <lineage>
        <taxon>Eukaryota</taxon>
        <taxon>Sar</taxon>
        <taxon>Alveolata</taxon>
        <taxon>Apicomplexa</taxon>
        <taxon>Aconoidasida</taxon>
        <taxon>Haemosporida</taxon>
        <taxon>Plasmodiidae</taxon>
        <taxon>Plasmodium</taxon>
        <taxon>Plasmodium (Vinckeia)</taxon>
    </lineage>
</organism>
<evidence type="ECO:0000313" key="2">
    <source>
        <dbReference type="EMBL" id="CXI31717.1"/>
    </source>
</evidence>
<sequence>MSTIRWMHRKEKKTGNKIITLNEIKERYLADCTNQKPPKKKKFITFYEKRGNKIVKIQNDIYEDDTNAYSDDKKNIIKKGNYNVETDNININKNTFFLEIHKKNHQNLSEDRFGNLHDNEKKYTNKKIHEIDKNIGIIKNDRVNINLDINIQWDKTEEETFENETNTNNYDIKIIKNDKIKYDQNNNKKFQDKRVLFGSYIRSDNKSYSKKNEYNKYFEEKGIKKYYEPTYKDKEILIPTKDEYNNDDAKNNRENYVKYIPYSNSYSYNIQNEKKKKKLQFGNIEKIEDKNKIPDQRKNRNKNNTYIKYDSNIYKDIKYEQYKPENNINSNDYIIQNEIRRARQCSPEIYKKYIYTNKKQNKIKNAIISLIFLNNIFLKKMNKYFYFFIKQLLNHNINKPIYKKYTKLENVQKIPSSNNHNSVLVKKNNSQKLETLKPQMFIQSNQRFSTNILDQGFIEKREELDEQKISGNNNHKINDNNNQIDQAYVHQNTYNVLQNEKLCSLKKKKNCKKNEDVSILKIKTLNSTLIDNFSEININDKSRKENNLKFFCILLSLFLKKYTYRQLLIPFFLMGFISPKQKEKRALRKFLNSRVYFLKLVDKILKNHEKKMMKIFFQKLIEKNKSIESYSNKETNKNDKMKKNIDKQTSFDEEKKEDKLKNNFYSIEEINGKSKLKENQKKKKNEGINSNNDRKKETTPSACFGKPKIYRTDDYAIFYNKKIFNEKNKTNKECLLRSKSDTLVDFLKRSKMYKFSNSLMIENIAESINSSSNNSPSNFDQFFTATYKLSTNNIERNNYKSQLNFSCYKNMMDYSTMFSSYTHKNKNDDSDQEIKNNHINMDSDFFYINNQKNEKNTKPYKIYKKNNKIEKNNNISLMPIYDYEFHSSKKIELIDEKNINKNFVKISENGYTSKNMNLNDKECIEFFKNIKKKLKINYREILHTNTKKIPGLDISELNSTIDISKNNQQSYKPGEKKKKNNIRNDSFLNNLSFLTESDMALINNFSQNITK</sequence>
<dbReference type="Proteomes" id="UP000516480">
    <property type="component" value="Chromosome 8"/>
</dbReference>
<dbReference type="AlphaFoldDB" id="A0A0Y9W1J7"/>
<evidence type="ECO:0000313" key="6">
    <source>
        <dbReference type="EMBL" id="SCO60804.1"/>
    </source>
</evidence>
<dbReference type="OrthoDB" id="381930at2759"/>
<evidence type="ECO:0000313" key="11">
    <source>
        <dbReference type="Proteomes" id="UP000516480"/>
    </source>
</evidence>
<evidence type="ECO:0000313" key="3">
    <source>
        <dbReference type="EMBL" id="SCM21033.1"/>
    </source>
</evidence>
<evidence type="ECO:0000313" key="8">
    <source>
        <dbReference type="Proteomes" id="UP000219860"/>
    </source>
</evidence>
<dbReference type="EMBL" id="LT160028">
    <property type="protein sequence ID" value="CXI31717.1"/>
    <property type="molecule type" value="Genomic_DNA"/>
</dbReference>
<evidence type="ECO:0000313" key="9">
    <source>
        <dbReference type="Proteomes" id="UP000219974"/>
    </source>
</evidence>
<dbReference type="EMBL" id="LT614634">
    <property type="protein sequence ID" value="SCN24423.1"/>
    <property type="molecule type" value="Genomic_DNA"/>
</dbReference>
<evidence type="ECO:0000313" key="4">
    <source>
        <dbReference type="EMBL" id="SCN24423.1"/>
    </source>
</evidence>